<comment type="caution">
    <text evidence="1">The sequence shown here is derived from an EMBL/GenBank/DDBJ whole genome shotgun (WGS) entry which is preliminary data.</text>
</comment>
<dbReference type="Proteomes" id="UP001497680">
    <property type="component" value="Unassembled WGS sequence"/>
</dbReference>
<organism evidence="1 2">
    <name type="scientific">Hypoxylon rubiginosum</name>
    <dbReference type="NCBI Taxonomy" id="110542"/>
    <lineage>
        <taxon>Eukaryota</taxon>
        <taxon>Fungi</taxon>
        <taxon>Dikarya</taxon>
        <taxon>Ascomycota</taxon>
        <taxon>Pezizomycotina</taxon>
        <taxon>Sordariomycetes</taxon>
        <taxon>Xylariomycetidae</taxon>
        <taxon>Xylariales</taxon>
        <taxon>Hypoxylaceae</taxon>
        <taxon>Hypoxylon</taxon>
    </lineage>
</organism>
<evidence type="ECO:0000313" key="2">
    <source>
        <dbReference type="Proteomes" id="UP001497680"/>
    </source>
</evidence>
<protein>
    <submittedName>
        <fullName evidence="1">Uncharacterized protein</fullName>
    </submittedName>
</protein>
<name>A0ACC0DJE2_9PEZI</name>
<gene>
    <name evidence="1" type="ORF">F4821DRAFT_138319</name>
</gene>
<keyword evidence="2" id="KW-1185">Reference proteome</keyword>
<dbReference type="EMBL" id="MU394283">
    <property type="protein sequence ID" value="KAI6092645.1"/>
    <property type="molecule type" value="Genomic_DNA"/>
</dbReference>
<sequence length="153" mass="17785">MSTSSDETIKASTPGYRRLLSTSSTETARESTIQYSQYRDKAPYPARALHAVLYPPPNRDLLHLQGFRTQATGEELQDLADHARVYPGHQYIRERAEFQPFYFFFHGRLKDEETLRRVCYLDNEPILTAASIEGWKSKWPSLKTLIHFPYSLE</sequence>
<evidence type="ECO:0000313" key="1">
    <source>
        <dbReference type="EMBL" id="KAI6092645.1"/>
    </source>
</evidence>
<proteinExistence type="predicted"/>
<accession>A0ACC0DJE2</accession>
<reference evidence="1 2" key="1">
    <citation type="journal article" date="2022" name="New Phytol.">
        <title>Ecological generalism drives hyperdiversity of secondary metabolite gene clusters in xylarialean endophytes.</title>
        <authorList>
            <person name="Franco M.E.E."/>
            <person name="Wisecaver J.H."/>
            <person name="Arnold A.E."/>
            <person name="Ju Y.M."/>
            <person name="Slot J.C."/>
            <person name="Ahrendt S."/>
            <person name="Moore L.P."/>
            <person name="Eastman K.E."/>
            <person name="Scott K."/>
            <person name="Konkel Z."/>
            <person name="Mondo S.J."/>
            <person name="Kuo A."/>
            <person name="Hayes R.D."/>
            <person name="Haridas S."/>
            <person name="Andreopoulos B."/>
            <person name="Riley R."/>
            <person name="LaButti K."/>
            <person name="Pangilinan J."/>
            <person name="Lipzen A."/>
            <person name="Amirebrahimi M."/>
            <person name="Yan J."/>
            <person name="Adam C."/>
            <person name="Keymanesh K."/>
            <person name="Ng V."/>
            <person name="Louie K."/>
            <person name="Northen T."/>
            <person name="Drula E."/>
            <person name="Henrissat B."/>
            <person name="Hsieh H.M."/>
            <person name="Youens-Clark K."/>
            <person name="Lutzoni F."/>
            <person name="Miadlikowska J."/>
            <person name="Eastwood D.C."/>
            <person name="Hamelin R.C."/>
            <person name="Grigoriev I.V."/>
            <person name="U'Ren J.M."/>
        </authorList>
    </citation>
    <scope>NUCLEOTIDE SEQUENCE [LARGE SCALE GENOMIC DNA]</scope>
    <source>
        <strain evidence="1 2">ER1909</strain>
    </source>
</reference>